<feature type="transmembrane region" description="Helical" evidence="1">
    <location>
        <begin position="6"/>
        <end position="23"/>
    </location>
</feature>
<accession>A0A1Y6FLL6</accession>
<organism evidence="2 3">
    <name type="scientific">Altererythrobacter xiamenensis</name>
    <dbReference type="NCBI Taxonomy" id="1316679"/>
    <lineage>
        <taxon>Bacteria</taxon>
        <taxon>Pseudomonadati</taxon>
        <taxon>Pseudomonadota</taxon>
        <taxon>Alphaproteobacteria</taxon>
        <taxon>Sphingomonadales</taxon>
        <taxon>Erythrobacteraceae</taxon>
        <taxon>Altererythrobacter</taxon>
    </lineage>
</organism>
<feature type="transmembrane region" description="Helical" evidence="1">
    <location>
        <begin position="35"/>
        <end position="58"/>
    </location>
</feature>
<sequence>MTLGLFLVIATAFTALVEIAIFTRMRNNGRLSEAIYPVVIMASLSLPVIVYVIMFHVMPDTGASVLF</sequence>
<evidence type="ECO:0000313" key="3">
    <source>
        <dbReference type="Proteomes" id="UP000194420"/>
    </source>
</evidence>
<dbReference type="RefSeq" id="WP_086438870.1">
    <property type="nucleotide sequence ID" value="NZ_FXWG01000004.1"/>
</dbReference>
<gene>
    <name evidence="2" type="ORF">SAMN06297468_2979</name>
</gene>
<reference evidence="3" key="1">
    <citation type="submission" date="2017-04" db="EMBL/GenBank/DDBJ databases">
        <authorList>
            <person name="Varghese N."/>
            <person name="Submissions S."/>
        </authorList>
    </citation>
    <scope>NUCLEOTIDE SEQUENCE [LARGE SCALE GENOMIC DNA]</scope>
</reference>
<keyword evidence="1" id="KW-0472">Membrane</keyword>
<dbReference type="EMBL" id="FXWG01000004">
    <property type="protein sequence ID" value="SMQ75828.1"/>
    <property type="molecule type" value="Genomic_DNA"/>
</dbReference>
<name>A0A1Y6FLL6_9SPHN</name>
<evidence type="ECO:0000313" key="2">
    <source>
        <dbReference type="EMBL" id="SMQ75828.1"/>
    </source>
</evidence>
<dbReference type="AlphaFoldDB" id="A0A1Y6FLL6"/>
<protein>
    <recommendedName>
        <fullName evidence="4">Tripartite ATP-independent transporter, DctM component</fullName>
    </recommendedName>
</protein>
<evidence type="ECO:0000256" key="1">
    <source>
        <dbReference type="SAM" id="Phobius"/>
    </source>
</evidence>
<keyword evidence="3" id="KW-1185">Reference proteome</keyword>
<keyword evidence="1" id="KW-0812">Transmembrane</keyword>
<evidence type="ECO:0008006" key="4">
    <source>
        <dbReference type="Google" id="ProtNLM"/>
    </source>
</evidence>
<keyword evidence="1" id="KW-1133">Transmembrane helix</keyword>
<dbReference type="Proteomes" id="UP000194420">
    <property type="component" value="Unassembled WGS sequence"/>
</dbReference>
<proteinExistence type="predicted"/>